<name>A0A6N8FXR3_9CHRO</name>
<evidence type="ECO:0000259" key="1">
    <source>
        <dbReference type="Pfam" id="PF00561"/>
    </source>
</evidence>
<protein>
    <submittedName>
        <fullName evidence="2">Alpha/beta hydrolase</fullName>
    </submittedName>
</protein>
<sequence>MQDWWRETFPKGKQNLTIADANGHPVSIAYGEKGTGKPLILVHGIGSWSYSWRHCIEPLSKHFRVICFDAKGYGFSEKSAHPEQPGHQLLELERIIRALCNEPAIVVAISLGALASLAVVQEHPELFAGLVLINVPIFPEGLPNRWMRSLSDLPIELLKIVDWLRLTFFFSTLVRAIVRVERREVLVDWSAVTPEEVYWITYPYIYIPGTLAKVTEELQIAAQEIKRLQQKQPNLISKIQSRLGEITCPTLIVWGDQDRWFPATDAEKLRSRLPHAQVKIIQECGHDAPANSPDELNAAILEFLISLEDFECPLR</sequence>
<dbReference type="EMBL" id="NAPY01000023">
    <property type="protein sequence ID" value="MUL37554.1"/>
    <property type="molecule type" value="Genomic_DNA"/>
</dbReference>
<dbReference type="SUPFAM" id="SSF53474">
    <property type="entry name" value="alpha/beta-Hydrolases"/>
    <property type="match status" value="1"/>
</dbReference>
<feature type="domain" description="AB hydrolase-1" evidence="1">
    <location>
        <begin position="37"/>
        <end position="288"/>
    </location>
</feature>
<dbReference type="PRINTS" id="PR00111">
    <property type="entry name" value="ABHYDROLASE"/>
</dbReference>
<accession>A0A6N8FXR3</accession>
<organism evidence="2 3">
    <name type="scientific">Gloeocapsopsis dulcis AAB1 = 1H9</name>
    <dbReference type="NCBI Taxonomy" id="1433147"/>
    <lineage>
        <taxon>Bacteria</taxon>
        <taxon>Bacillati</taxon>
        <taxon>Cyanobacteriota</taxon>
        <taxon>Cyanophyceae</taxon>
        <taxon>Oscillatoriophycideae</taxon>
        <taxon>Chroococcales</taxon>
        <taxon>Chroococcaceae</taxon>
        <taxon>Gloeocapsopsis</taxon>
        <taxon>Gloeocapsopsis dulcis</taxon>
    </lineage>
</organism>
<evidence type="ECO:0000313" key="2">
    <source>
        <dbReference type="EMBL" id="MUL37554.1"/>
    </source>
</evidence>
<keyword evidence="2" id="KW-0378">Hydrolase</keyword>
<dbReference type="OrthoDB" id="9797695at2"/>
<reference evidence="2 3" key="1">
    <citation type="journal article" date="2019" name="Front. Microbiol.">
        <title>Genomic Features for Desiccation Tolerance and Sugar Biosynthesis in the Extremophile Gloeocapsopsis sp. UTEX B3054.</title>
        <authorList>
            <person name="Urrejola C."/>
            <person name="Alcorta J."/>
            <person name="Salas L."/>
            <person name="Vasquez M."/>
            <person name="Polz M.F."/>
            <person name="Vicuna R."/>
            <person name="Diez B."/>
        </authorList>
    </citation>
    <scope>NUCLEOTIDE SEQUENCE [LARGE SCALE GENOMIC DNA]</scope>
    <source>
        <strain evidence="2 3">1H9</strain>
    </source>
</reference>
<dbReference type="RefSeq" id="WP_105219453.1">
    <property type="nucleotide sequence ID" value="NZ_CAWNSU010000037.1"/>
</dbReference>
<keyword evidence="3" id="KW-1185">Reference proteome</keyword>
<dbReference type="InterPro" id="IPR029058">
    <property type="entry name" value="AB_hydrolase_fold"/>
</dbReference>
<dbReference type="AlphaFoldDB" id="A0A6N8FXR3"/>
<dbReference type="PANTHER" id="PTHR43689">
    <property type="entry name" value="HYDROLASE"/>
    <property type="match status" value="1"/>
</dbReference>
<dbReference type="Gene3D" id="3.40.50.1820">
    <property type="entry name" value="alpha/beta hydrolase"/>
    <property type="match status" value="1"/>
</dbReference>
<dbReference type="PANTHER" id="PTHR43689:SF8">
    <property type="entry name" value="ALPHA_BETA-HYDROLASES SUPERFAMILY PROTEIN"/>
    <property type="match status" value="1"/>
</dbReference>
<evidence type="ECO:0000313" key="3">
    <source>
        <dbReference type="Proteomes" id="UP000441797"/>
    </source>
</evidence>
<dbReference type="Proteomes" id="UP000441797">
    <property type="component" value="Unassembled WGS sequence"/>
</dbReference>
<dbReference type="GO" id="GO:0016787">
    <property type="term" value="F:hydrolase activity"/>
    <property type="evidence" value="ECO:0007669"/>
    <property type="project" value="UniProtKB-KW"/>
</dbReference>
<dbReference type="InterPro" id="IPR000073">
    <property type="entry name" value="AB_hydrolase_1"/>
</dbReference>
<gene>
    <name evidence="2" type="ORF">BWI75_14770</name>
</gene>
<proteinExistence type="predicted"/>
<dbReference type="Pfam" id="PF00561">
    <property type="entry name" value="Abhydrolase_1"/>
    <property type="match status" value="1"/>
</dbReference>
<comment type="caution">
    <text evidence="2">The sequence shown here is derived from an EMBL/GenBank/DDBJ whole genome shotgun (WGS) entry which is preliminary data.</text>
</comment>